<comment type="catalytic activity">
    <reaction evidence="6">
        <text>[(1-&gt;3)-alpha-D-glucosyl](n) + UDP-alpha-D-glucose = [(1-&gt;3)-alpha-D-glucosyl](n+1) + UDP + H(+)</text>
        <dbReference type="Rhea" id="RHEA:19749"/>
        <dbReference type="Rhea" id="RHEA-COMP:11150"/>
        <dbReference type="Rhea" id="RHEA-COMP:11151"/>
        <dbReference type="ChEBI" id="CHEBI:15378"/>
        <dbReference type="ChEBI" id="CHEBI:28100"/>
        <dbReference type="ChEBI" id="CHEBI:58223"/>
        <dbReference type="ChEBI" id="CHEBI:58885"/>
        <dbReference type="EC" id="2.4.1.183"/>
    </reaction>
</comment>
<evidence type="ECO:0000256" key="7">
    <source>
        <dbReference type="SAM" id="MobiDB-lite"/>
    </source>
</evidence>
<dbReference type="Pfam" id="PF08323">
    <property type="entry name" value="Glyco_transf_5"/>
    <property type="match status" value="1"/>
</dbReference>
<name>A0A8H5LPW7_9AGAR</name>
<dbReference type="Gene3D" id="3.40.50.2000">
    <property type="entry name" value="Glycogen Phosphorylase B"/>
    <property type="match status" value="2"/>
</dbReference>
<protein>
    <recommendedName>
        <fullName evidence="2">alpha-1,3-glucan synthase</fullName>
        <ecNumber evidence="2">2.4.1.183</ecNumber>
    </recommendedName>
</protein>
<feature type="transmembrane region" description="Helical" evidence="8">
    <location>
        <begin position="1953"/>
        <end position="1973"/>
    </location>
</feature>
<proteinExistence type="inferred from homology"/>
<gene>
    <name evidence="11" type="ORF">D9758_003322</name>
</gene>
<dbReference type="Pfam" id="PF26122">
    <property type="entry name" value="CBM_Mok13"/>
    <property type="match status" value="1"/>
</dbReference>
<keyword evidence="3" id="KW-0328">Glycosyltransferase</keyword>
<feature type="transmembrane region" description="Helical" evidence="8">
    <location>
        <begin position="2233"/>
        <end position="2254"/>
    </location>
</feature>
<dbReference type="FunFam" id="3.40.50.2000:FF:000157">
    <property type="entry name" value="Alpha-1,3-glucan synthase, variant"/>
    <property type="match status" value="1"/>
</dbReference>
<evidence type="ECO:0000313" key="11">
    <source>
        <dbReference type="EMBL" id="KAF5365645.1"/>
    </source>
</evidence>
<feature type="transmembrane region" description="Helical" evidence="8">
    <location>
        <begin position="2163"/>
        <end position="2184"/>
    </location>
</feature>
<comment type="similarity">
    <text evidence="1">Belongs to the glycosyltransferase group 1 family.</text>
</comment>
<keyword evidence="9" id="KW-0732">Signal</keyword>
<dbReference type="InterPro" id="IPR001296">
    <property type="entry name" value="Glyco_trans_1"/>
</dbReference>
<dbReference type="SMART" id="SM00642">
    <property type="entry name" value="Aamy"/>
    <property type="match status" value="1"/>
</dbReference>
<dbReference type="InterPro" id="IPR058656">
    <property type="entry name" value="Mok11-13/Ags1-like_GH"/>
</dbReference>
<dbReference type="InterPro" id="IPR058658">
    <property type="entry name" value="Mok11-13/Ags1-like_Ig_2"/>
</dbReference>
<dbReference type="Pfam" id="PF26282">
    <property type="entry name" value="Ig_TRAPPC9-Trs120_3rd"/>
    <property type="match status" value="1"/>
</dbReference>
<feature type="signal peptide" evidence="9">
    <location>
        <begin position="1"/>
        <end position="19"/>
    </location>
</feature>
<dbReference type="CDD" id="cd11323">
    <property type="entry name" value="AmyAc_AGS"/>
    <property type="match status" value="1"/>
</dbReference>
<keyword evidence="8" id="KW-1133">Transmembrane helix</keyword>
<evidence type="ECO:0000256" key="1">
    <source>
        <dbReference type="ARBA" id="ARBA00006122"/>
    </source>
</evidence>
<dbReference type="FunFam" id="3.20.20.80:FF:000162">
    <property type="entry name" value="Cell wall alpha-1,3-glucan synthase mok12"/>
    <property type="match status" value="1"/>
</dbReference>
<comment type="caution">
    <text evidence="11">The sequence shown here is derived from an EMBL/GenBank/DDBJ whole genome shotgun (WGS) entry which is preliminary data.</text>
</comment>
<feature type="transmembrane region" description="Helical" evidence="8">
    <location>
        <begin position="2316"/>
        <end position="2335"/>
    </location>
</feature>
<feature type="transmembrane region" description="Helical" evidence="8">
    <location>
        <begin position="2011"/>
        <end position="2033"/>
    </location>
</feature>
<keyword evidence="8" id="KW-0472">Membrane</keyword>
<dbReference type="InterPro" id="IPR013534">
    <property type="entry name" value="Starch_synth_cat_dom"/>
</dbReference>
<dbReference type="InterPro" id="IPR058655">
    <property type="entry name" value="Mok11-14/Ags1-like"/>
</dbReference>
<organism evidence="11 12">
    <name type="scientific">Tetrapyrgos nigripes</name>
    <dbReference type="NCBI Taxonomy" id="182062"/>
    <lineage>
        <taxon>Eukaryota</taxon>
        <taxon>Fungi</taxon>
        <taxon>Dikarya</taxon>
        <taxon>Basidiomycota</taxon>
        <taxon>Agaricomycotina</taxon>
        <taxon>Agaricomycetes</taxon>
        <taxon>Agaricomycetidae</taxon>
        <taxon>Agaricales</taxon>
        <taxon>Marasmiineae</taxon>
        <taxon>Marasmiaceae</taxon>
        <taxon>Tetrapyrgos</taxon>
    </lineage>
</organism>
<dbReference type="Pfam" id="PF26108">
    <property type="entry name" value="GH_Mok13"/>
    <property type="match status" value="1"/>
</dbReference>
<dbReference type="SUPFAM" id="SSF51445">
    <property type="entry name" value="(Trans)glycosidases"/>
    <property type="match status" value="1"/>
</dbReference>
<dbReference type="Pfam" id="PF26254">
    <property type="entry name" value="Ig_TRAPPC9-Trs120_1st"/>
    <property type="match status" value="1"/>
</dbReference>
<feature type="transmembrane region" description="Helical" evidence="8">
    <location>
        <begin position="2356"/>
        <end position="2374"/>
    </location>
</feature>
<evidence type="ECO:0000256" key="5">
    <source>
        <dbReference type="ARBA" id="ARBA00023316"/>
    </source>
</evidence>
<dbReference type="InterPro" id="IPR058654">
    <property type="entry name" value="Mok11-14/Ags1-like_TM"/>
</dbReference>
<dbReference type="GO" id="GO:0070600">
    <property type="term" value="P:fungal-type cell wall (1-&gt;3)-alpha-glucan biosynthetic process"/>
    <property type="evidence" value="ECO:0007669"/>
    <property type="project" value="TreeGrafter"/>
</dbReference>
<feature type="chain" id="PRO_5034856474" description="alpha-1,3-glucan synthase" evidence="9">
    <location>
        <begin position="20"/>
        <end position="3589"/>
    </location>
</feature>
<feature type="region of interest" description="Disordered" evidence="7">
    <location>
        <begin position="1660"/>
        <end position="1739"/>
    </location>
</feature>
<evidence type="ECO:0000256" key="8">
    <source>
        <dbReference type="SAM" id="Phobius"/>
    </source>
</evidence>
<dbReference type="EC" id="2.4.1.183" evidence="2"/>
<dbReference type="CDD" id="cd03791">
    <property type="entry name" value="GT5_Glycogen_synthase_DULL1-like"/>
    <property type="match status" value="1"/>
</dbReference>
<dbReference type="Proteomes" id="UP000559256">
    <property type="component" value="Unassembled WGS sequence"/>
</dbReference>
<dbReference type="Pfam" id="PF26251">
    <property type="entry name" value="TPR_TRAPPC9-Trs120"/>
    <property type="match status" value="1"/>
</dbReference>
<dbReference type="SUPFAM" id="SSF53756">
    <property type="entry name" value="UDP-Glycosyltransferase/glycogen phosphorylase"/>
    <property type="match status" value="1"/>
</dbReference>
<dbReference type="InterPro" id="IPR017853">
    <property type="entry name" value="GH"/>
</dbReference>
<dbReference type="GO" id="GO:0009277">
    <property type="term" value="C:fungal-type cell wall"/>
    <property type="evidence" value="ECO:0007669"/>
    <property type="project" value="TreeGrafter"/>
</dbReference>
<sequence length="3589" mass="398823">MRLLTAFALLPFLSFFVSASPYREDLVDYNINTNKDATDPTQYSTTPANSYTDSPDNWRALPVYTILLDKFADGDPSNNDYFGTPYENDYRETQLRYGGDLKGLVTKLDYLQGMGIRVIFISGTPFLNMLWQADSYSPLDFTVLDPHWGTLNDWVETIKEIHSRGMYLMADFTVGTMADLIGFEGFLNTSAPFSLDEYNTVWKKPNYMPWNFTQYADFSISNSRNTSCEMPKFWLDSGTIVTVETNGCLESDFDQYGDMEAFGVHPDWQRQLSKFASVQDRLREWQPRVMEKLTTFSCMAITALDIDAIRIDKATQVTVDALATWASSTRECARKLGKKNFYIPGEVTGGDTFGSIYLGRGRTPTMLPAGYQAAATLSPDDNEFFLREKGLNALDGVAFHYSFYRSLTRFLGMDGNLAVAYDTALNFPEAWNATFVSNDFINGENGALDPRHMYGTSNFDVFRWPSLSNGTQRSALATFMASLVMPGIPLYFYGEEQNIYMYDTGASNYLYGRQAMTSTQAWKRHGCYKLGSDQYFNMPLDKGALGCYDDWNALDHFDPTMDSRRLFGQFNYLRSVYGALQDGFSLVQLGNWTYEIERAGSNHTPTEMGLWSVSRSALAEQARLNGTYQDSIWLLYTNENDTRTWTYDCHDELHWIYTPFVSGTRVRNLFAPYETYTLEESGSPFDGQAGTFHGCLPTLTMAGYGFKALVPADQWVAPPAALTKFIPGHDHRILVDPNNSNPTTVDISLEFNTPMNCDGVTKSISLNMSSSGHNSGTPSITNVNCGAKTSPDTGIVQGVSQTSWAWNATLTNFPDGILTITVDNAPSSDGNSTNSKDHLLLRKGTSYNVMVFPENDYNDTALTQNDGKYIFTHSAYGADMFRYSLTFGKTWSNWTAWEDTTTVDTSLFDGEDMFWKGVHIMVQYWSATTLTTSNVVHSDYGYSGRPRRVPQFLARGPFNEWGFDKGLSNVMTLNDDGKWELEIMASWPTYVQLNVFGFDDYYYGDTDGDGILDRLPPNTVAPNYLNMTAPPSPHLAWSLLVDDATMTWSLEPRGHSAVGAIMYALLLTIPLITGTLSVLIFMWSFYGIKYNQFGVKAAKASSSYIPILGAFSNKSKSDLKDSTPMSEKLFGGHHKHSGEIIGWPEDKNKRRKVLIATLEYEIIDWKLKVKIGGLGVMSSLMGKAMTDVDLIWVIPKVKDLEYPPGDPAEPIEVIIFGEPYLIEVETHVLDNITYVILDSPVFRAQTKSDPYPARMDDLSSAIFYSTWNQAIAATVRRFPTIDIYHINDYHGALAPIYLLPKVIPVCLSLHNAEFQGLWPLRTKEEMKEVCSAFNISKEHCTKYVQFGNTFNLLHAAASFISVHQKSIGVAGVSDKYGKRSWARYPALWTLKHVDSLPNPDPSDIEALDENPIKAKDVQVDEAAEAARPEHKRQAQEWANIKQDPNSDLFVFVGRWSKQKGVDLIADVMPGLLEKRPSVQLIAVGPVIDLYGRLAAEKLARLMELYPDRVFSKPEFTALPPYLFSGADFALIPSRDEPFGLVAVEFGRKGALGVGSRLGGLGLMPGWWFPVESSSTAHMLSQLTKTIKMALKSTEEERAMLRARSAVQRFPVVEWRQRTEDFHKRAINASRQVAGPDAWRESDCDGGGPVVMAEADDWNPIHQAYPSQPDWDSRSRSSMVDSPQVLTPGSPGQWSQDTPTPSDGAYAPPRHLHPEGSGDDYFSRPSHAHAPSETSQNGFDNFLERANRTIGRDQRHMPDPFLDTNAGPSRPFGSHSRVSSVESIASIVDEKSNSPLNKAIASFTDADGGVASDFVQKLQNLNNKNSEHELSIEKYLIKSEEAFFGKVRKDKLSSAASIRSSQRDSVWGTPAPSIYSRPGSPNTQLFATGDYDGVLRNESTPPLDVPPMTGLQIALQREVFGWPLYTIIIALGQMLSATSFQITLLTGRAWQDNVQLYVLGGVFLAASAVWYPLFRWKPSVYCLSAPWIFFGLAFFLIGLPSVASVFHPAHRAIASVATWCYAIGSAAAFLFFGLNFGEEAGAATEVWTLRACIVQGSQQVWVAALWYWGHQLTGQQDNYIPPWWICVIVWPLAIMSFIFCYLMLKGLPEYYRQTPPKVPHFLATLFRRKLVLWFLASEILRDYWLSGPYGRNWTFLWEVPVPKWQILLLVITFFVFVWGVLLLILTHFSKTHTWLLPVFAVGLGAPRWCQMLWGTSSLALYLPWAGSNGPYLGLSLWLWLGVLDAVQGVGLGMILLQTLSRLHVCATLAFSQIIGSVCVMIARATAPNAIGPTSVFPDAATWDFEDGLSGSPMAEPWFWIALICQLVIVIGYFWFYRKEQLEIGELFALVHYRMDTHAFASLAQVQILLVPVGSIPQSTFSNFASEIRSFDSIRLGDIPEGPKDERARFMPRPLSTGHLHLSFPTHPPPASHVTLSLLRPSHFPLAVIGIASCSRSESLAAVLAQFNATIFGMFPADGMYPLAKNCFVFEEDDGTSNISLGESPPGVVVFPSLMGNRKLYIGTLLADLCSQILGEFGTLIERLESPLGNEYLNASLFPSLPSATDMPASLDSLSPIPSYSSQPEISKTGLMAPSMKRNSSLGVPTVKKRLSGIGAASSHGRLFKVTGDLFLLSGRAEDASIWYNEALQLFKTSVDAIWQATVLEGLATITILDAWSSGYGLQTSSSASREPWTDVAEKLSLAANLYFKYSSSDAESHYDLLSYLYCCCVLRHASLLFSVWSAKGWGPLAFTTMLQSGPSPYLPPTLSHDERISWSDLERLGMISGISRGSISVILAQVHGPWLLHLGARERISILETLASLYSCIGYRRKEAYILREVLGCILDLIVCGREEDSSGFRKSEGTAAIQGIEANGRVGIRLSESSDGNDSVLKLLKHVCKVLGVNLNAIDVVDIDKSPLDSAGTEDDAVEQSEPFGWPELQVGIVRESVAVAEALPDFLAVAQYALSSLKTLQDALAPGDQFHLISTASRALMTARRRGSTKVVEYWSGRPIVSITVAPLPLMRLPIEKPRSILQPRHNQVNTILTGDTDPFLYNPRKANKTQGKTLVIQGENLEFVVLLQNPYVFDLELQSLSLSTSGVPFDSQSTSVIVPSRSYQQVVLSGKPLQTGTLVIRGCIVQGPGTAPKEYVLPLSSEEENERATRVRSSLQCEIGRFKHSGLDSFPWEIVPEQPLLRIRRTSVTHGALMLYDGEMSSIRVTFENISALPIDFLRLVFDDSTIAPAQRALAEGDLSVFETYETEYDLIHRPVFSWDQNDSITITPGRKVTVTIKCFGKVGCIDGTIHASYAYVHQPEVNDKSPPQVFHTRQLSFPLMVTVYQMLECHGMDILPYPTHLIEDSKLKSNLYVDGVGNWCLFSIDVRNTYGTPFEISIERVQEGVPHAETCVNVPPGSTSRIVIPLKKFLVSSEQTSQAIPTLSDRQFVVAQTKLSEEEETLQRELFWYQSAMVHLSLVRYGSPSSDPVSVPHRGGKYYAPATEMVYLLVKVINLSRTPSIFTIDIGIEPSEHVIYDGVLNDIAVGRLDSGESREIEMALCFLSLGRVEIVASARCIGSPNTQGRGIGRLSTIVTTNE</sequence>
<dbReference type="Pfam" id="PF26280">
    <property type="entry name" value="Ig_TRAPPC9-Trs120_2nd"/>
    <property type="match status" value="1"/>
</dbReference>
<keyword evidence="12" id="KW-1185">Reference proteome</keyword>
<feature type="transmembrane region" description="Helical" evidence="8">
    <location>
        <begin position="1921"/>
        <end position="1941"/>
    </location>
</feature>
<dbReference type="PANTHER" id="PTHR47182">
    <property type="entry name" value="CELL WALL ALPHA-1,3-GLUCAN SYNTHASE AGS1-RELATED"/>
    <property type="match status" value="1"/>
</dbReference>
<dbReference type="InterPro" id="IPR058659">
    <property type="entry name" value="Mok11-13/Ags1-like_CBM"/>
</dbReference>
<evidence type="ECO:0000256" key="4">
    <source>
        <dbReference type="ARBA" id="ARBA00022679"/>
    </source>
</evidence>
<evidence type="ECO:0000256" key="6">
    <source>
        <dbReference type="ARBA" id="ARBA00048960"/>
    </source>
</evidence>
<evidence type="ECO:0000256" key="9">
    <source>
        <dbReference type="SAM" id="SignalP"/>
    </source>
</evidence>
<dbReference type="InterPro" id="IPR058563">
    <property type="entry name" value="Trs120_TRAPPC9_N"/>
</dbReference>
<dbReference type="Pfam" id="PF00534">
    <property type="entry name" value="Glycos_transf_1"/>
    <property type="match status" value="1"/>
</dbReference>
<dbReference type="Pfam" id="PF26127">
    <property type="entry name" value="12TM_Mok13"/>
    <property type="match status" value="1"/>
</dbReference>
<keyword evidence="8" id="KW-0812">Transmembrane</keyword>
<dbReference type="Gene3D" id="3.20.20.80">
    <property type="entry name" value="Glycosidases"/>
    <property type="match status" value="2"/>
</dbReference>
<dbReference type="Pfam" id="PF00128">
    <property type="entry name" value="Alpha-amylase"/>
    <property type="match status" value="1"/>
</dbReference>
<dbReference type="EMBL" id="JAACJM010000026">
    <property type="protein sequence ID" value="KAF5365645.1"/>
    <property type="molecule type" value="Genomic_DNA"/>
</dbReference>
<dbReference type="PANTHER" id="PTHR47182:SF2">
    <property type="entry name" value="CELL WALL ALPHA-1,3-GLUCAN SYNTHASE AGS1"/>
    <property type="match status" value="1"/>
</dbReference>
<dbReference type="FunFam" id="3.40.50.2000:FF:000052">
    <property type="entry name" value="Alpha-1,3-glucan synthase Ags2"/>
    <property type="match status" value="1"/>
</dbReference>
<dbReference type="Pfam" id="PF26114">
    <property type="entry name" value="Ig_2_Mok13"/>
    <property type="match status" value="1"/>
</dbReference>
<feature type="compositionally biased region" description="Polar residues" evidence="7">
    <location>
        <begin position="1675"/>
        <end position="1700"/>
    </location>
</feature>
<dbReference type="InterPro" id="IPR006047">
    <property type="entry name" value="GH13_cat_dom"/>
</dbReference>
<evidence type="ECO:0000259" key="10">
    <source>
        <dbReference type="SMART" id="SM00642"/>
    </source>
</evidence>
<reference evidence="11 12" key="1">
    <citation type="journal article" date="2020" name="ISME J.">
        <title>Uncovering the hidden diversity of litter-decomposition mechanisms in mushroom-forming fungi.</title>
        <authorList>
            <person name="Floudas D."/>
            <person name="Bentzer J."/>
            <person name="Ahren D."/>
            <person name="Johansson T."/>
            <person name="Persson P."/>
            <person name="Tunlid A."/>
        </authorList>
    </citation>
    <scope>NUCLEOTIDE SEQUENCE [LARGE SCALE GENOMIC DNA]</scope>
    <source>
        <strain evidence="11 12">CBS 291.85</strain>
    </source>
</reference>
<dbReference type="Pfam" id="PF26111">
    <property type="entry name" value="Ig_Mok13"/>
    <property type="match status" value="1"/>
</dbReference>
<feature type="transmembrane region" description="Helical" evidence="8">
    <location>
        <begin position="2261"/>
        <end position="2281"/>
    </location>
</feature>
<feature type="transmembrane region" description="Helical" evidence="8">
    <location>
        <begin position="2079"/>
        <end position="2103"/>
    </location>
</feature>
<feature type="domain" description="Glycosyl hydrolase family 13 catalytic" evidence="10">
    <location>
        <begin position="65"/>
        <end position="520"/>
    </location>
</feature>
<evidence type="ECO:0000256" key="3">
    <source>
        <dbReference type="ARBA" id="ARBA00022676"/>
    </source>
</evidence>
<evidence type="ECO:0000256" key="2">
    <source>
        <dbReference type="ARBA" id="ARBA00012688"/>
    </source>
</evidence>
<feature type="transmembrane region" description="Helical" evidence="8">
    <location>
        <begin position="1985"/>
        <end position="2005"/>
    </location>
</feature>
<dbReference type="OrthoDB" id="512920at2759"/>
<evidence type="ECO:0000313" key="12">
    <source>
        <dbReference type="Proteomes" id="UP000559256"/>
    </source>
</evidence>
<dbReference type="Pfam" id="PF08626">
    <property type="entry name" value="TRAPPC9-Trs120"/>
    <property type="match status" value="1"/>
</dbReference>
<dbReference type="GO" id="GO:0047657">
    <property type="term" value="F:alpha-1,3-glucan synthase activity"/>
    <property type="evidence" value="ECO:0007669"/>
    <property type="project" value="UniProtKB-EC"/>
</dbReference>
<dbReference type="InterPro" id="IPR058657">
    <property type="entry name" value="Mok11-13/Ags1-like_Ig"/>
</dbReference>
<dbReference type="InterPro" id="IPR058564">
    <property type="entry name" value="TPR_TRAPPC9_Trs120"/>
</dbReference>
<dbReference type="InterPro" id="IPR058567">
    <property type="entry name" value="Ig_TRAPPC9_Trs120_3rd"/>
</dbReference>
<keyword evidence="4" id="KW-0808">Transferase</keyword>
<accession>A0A8H5LPW7</accession>
<dbReference type="InterPro" id="IPR058565">
    <property type="entry name" value="Ig_TRAPPC9_Trs120_1st"/>
</dbReference>
<keyword evidence="5" id="KW-0961">Cell wall biogenesis/degradation</keyword>